<feature type="domain" description="Peptidase M16 C-terminal" evidence="8">
    <location>
        <begin position="197"/>
        <end position="378"/>
    </location>
</feature>
<feature type="region of interest" description="Disordered" evidence="6">
    <location>
        <begin position="448"/>
        <end position="470"/>
    </location>
</feature>
<dbReference type="InterPro" id="IPR007863">
    <property type="entry name" value="Peptidase_M16_C"/>
</dbReference>
<protein>
    <submittedName>
        <fullName evidence="9">Insulinase family protein</fullName>
    </submittedName>
</protein>
<evidence type="ECO:0000313" key="10">
    <source>
        <dbReference type="Proteomes" id="UP001198565"/>
    </source>
</evidence>
<dbReference type="Pfam" id="PF05193">
    <property type="entry name" value="Peptidase_M16_C"/>
    <property type="match status" value="1"/>
</dbReference>
<feature type="compositionally biased region" description="Basic and acidic residues" evidence="6">
    <location>
        <begin position="461"/>
        <end position="470"/>
    </location>
</feature>
<evidence type="ECO:0000256" key="1">
    <source>
        <dbReference type="ARBA" id="ARBA00007261"/>
    </source>
</evidence>
<evidence type="ECO:0000256" key="4">
    <source>
        <dbReference type="ARBA" id="ARBA00022833"/>
    </source>
</evidence>
<comment type="similarity">
    <text evidence="1">Belongs to the peptidase M16 family.</text>
</comment>
<comment type="caution">
    <text evidence="9">The sequence shown here is derived from an EMBL/GenBank/DDBJ whole genome shotgun (WGS) entry which is preliminary data.</text>
</comment>
<gene>
    <name evidence="9" type="ORF">K7472_02290</name>
</gene>
<feature type="domain" description="Peptidase M16 N-terminal" evidence="7">
    <location>
        <begin position="41"/>
        <end position="157"/>
    </location>
</feature>
<keyword evidence="2" id="KW-0645">Protease</keyword>
<keyword evidence="10" id="KW-1185">Reference proteome</keyword>
<proteinExistence type="inferred from homology"/>
<dbReference type="InterPro" id="IPR050626">
    <property type="entry name" value="Peptidase_M16"/>
</dbReference>
<keyword evidence="4" id="KW-0862">Zinc</keyword>
<keyword evidence="5" id="KW-0482">Metalloprotease</keyword>
<accession>A0ABS7QKL3</accession>
<keyword evidence="3" id="KW-0378">Hydrolase</keyword>
<evidence type="ECO:0000259" key="7">
    <source>
        <dbReference type="Pfam" id="PF00675"/>
    </source>
</evidence>
<feature type="compositionally biased region" description="Low complexity" evidence="6">
    <location>
        <begin position="448"/>
        <end position="457"/>
    </location>
</feature>
<sequence length="470" mass="49827">MLPPVPVPVSVPGSVAVRPGGFRGSAPAGGLHRARLGNGLRILVAADHSAPVVSVAVVYDVGNRSEPEGREGFAHLFEHMMFQGSENVPKLAHAKLVNAAGGSFNGVTWPDHTSYYQVLPSGGLELALYLEADRMRAPRLTEENLANQVAVVGQEIRRKVVDNPYGGLPHPHLQAVMFDDFANAHDGWGAADRLATVTVAECEAFFAEYYSPANALLVVCGDATPALVEDLAERHFGAIPASPAPPTVRGCGPRLPEDRHRDHPHPAAVLRAMAAGWRLPDPAPRDGAYPAALLLAEVLANGTDSVLQERLVHRDAVAQQLSMRTGLGGAPFECRDPDVLSLVMFLHPGADPRSALDAGYEELAHLAHRGPAPESLARRAATWATSWLRALDPLGLRVQRLGAFELLHGDAELVWDLPVRIRAIGPAEVADAAAALAAQPRRWVTVTPGAAEPATGAGRAGRLDREGVGA</sequence>
<dbReference type="Gene3D" id="3.30.830.10">
    <property type="entry name" value="Metalloenzyme, LuxS/M16 peptidase-like"/>
    <property type="match status" value="2"/>
</dbReference>
<dbReference type="InterPro" id="IPR011765">
    <property type="entry name" value="Pept_M16_N"/>
</dbReference>
<dbReference type="Pfam" id="PF00675">
    <property type="entry name" value="Peptidase_M16"/>
    <property type="match status" value="1"/>
</dbReference>
<dbReference type="InterPro" id="IPR011249">
    <property type="entry name" value="Metalloenz_LuxS/M16"/>
</dbReference>
<evidence type="ECO:0000256" key="5">
    <source>
        <dbReference type="ARBA" id="ARBA00023049"/>
    </source>
</evidence>
<organism evidence="9 10">
    <name type="scientific">Streptantibioticus parmotrematis</name>
    <dbReference type="NCBI Taxonomy" id="2873249"/>
    <lineage>
        <taxon>Bacteria</taxon>
        <taxon>Bacillati</taxon>
        <taxon>Actinomycetota</taxon>
        <taxon>Actinomycetes</taxon>
        <taxon>Kitasatosporales</taxon>
        <taxon>Streptomycetaceae</taxon>
        <taxon>Streptantibioticus</taxon>
    </lineage>
</organism>
<evidence type="ECO:0000256" key="2">
    <source>
        <dbReference type="ARBA" id="ARBA00022670"/>
    </source>
</evidence>
<dbReference type="EMBL" id="JAINVZ010000001">
    <property type="protein sequence ID" value="MBY8883675.1"/>
    <property type="molecule type" value="Genomic_DNA"/>
</dbReference>
<evidence type="ECO:0000259" key="8">
    <source>
        <dbReference type="Pfam" id="PF05193"/>
    </source>
</evidence>
<dbReference type="RefSeq" id="WP_222973375.1">
    <property type="nucleotide sequence ID" value="NZ_JAINVZ010000001.1"/>
</dbReference>
<dbReference type="PANTHER" id="PTHR43690">
    <property type="entry name" value="NARDILYSIN"/>
    <property type="match status" value="1"/>
</dbReference>
<dbReference type="PANTHER" id="PTHR43690:SF17">
    <property type="entry name" value="PROTEIN YHJJ"/>
    <property type="match status" value="1"/>
</dbReference>
<evidence type="ECO:0000256" key="6">
    <source>
        <dbReference type="SAM" id="MobiDB-lite"/>
    </source>
</evidence>
<reference evidence="9 10" key="1">
    <citation type="submission" date="2021-08" db="EMBL/GenBank/DDBJ databases">
        <title>Streptomyces sp. PTM05 isolated from lichen.</title>
        <authorList>
            <person name="Somphong A."/>
            <person name="Phongsopitanun W."/>
            <person name="Tanasupawat S."/>
        </authorList>
    </citation>
    <scope>NUCLEOTIDE SEQUENCE [LARGE SCALE GENOMIC DNA]</scope>
    <source>
        <strain evidence="9 10">Ptm05</strain>
    </source>
</reference>
<dbReference type="Proteomes" id="UP001198565">
    <property type="component" value="Unassembled WGS sequence"/>
</dbReference>
<evidence type="ECO:0000313" key="9">
    <source>
        <dbReference type="EMBL" id="MBY8883675.1"/>
    </source>
</evidence>
<name>A0ABS7QKL3_9ACTN</name>
<feature type="region of interest" description="Disordered" evidence="6">
    <location>
        <begin position="242"/>
        <end position="262"/>
    </location>
</feature>
<dbReference type="SUPFAM" id="SSF63411">
    <property type="entry name" value="LuxS/MPP-like metallohydrolase"/>
    <property type="match status" value="2"/>
</dbReference>
<evidence type="ECO:0000256" key="3">
    <source>
        <dbReference type="ARBA" id="ARBA00022801"/>
    </source>
</evidence>